<dbReference type="NCBIfam" id="NF009897">
    <property type="entry name" value="PRK13357.1"/>
    <property type="match status" value="1"/>
</dbReference>
<keyword evidence="8" id="KW-0028">Amino-acid biosynthesis</keyword>
<comment type="cofactor">
    <cofactor evidence="1">
        <name>pyridoxal 5'-phosphate</name>
        <dbReference type="ChEBI" id="CHEBI:597326"/>
    </cofactor>
</comment>
<comment type="pathway">
    <text evidence="4">Amino-acid biosynthesis; L-leucine biosynthesis; L-leucine from 3-methyl-2-oxobutanoate: step 4/4.</text>
</comment>
<evidence type="ECO:0000256" key="3">
    <source>
        <dbReference type="ARBA" id="ARBA00004931"/>
    </source>
</evidence>
<dbReference type="Pfam" id="PF01063">
    <property type="entry name" value="Aminotran_4"/>
    <property type="match status" value="1"/>
</dbReference>
<evidence type="ECO:0000256" key="10">
    <source>
        <dbReference type="ARBA" id="ARBA00022898"/>
    </source>
</evidence>
<accession>A0A7W3LJE9</accession>
<sequence>MSSTLDFDIRPNPRPTPAAERERILENPGWGQHFTDHMVTIRYSADKGWHDARLEPYGPLALDPASQVLHYSQELFEGLKAYRQADGSVVTFRPFSNAARMNRSARRMAMPDIPEELFVRALEVLVSTDRDWVPDQPGHSLYLRPFMFATTRALGVNQPAQEYLFVVIASPSGNYYARGIRPVTVWLSQTYTRAAPGGTGEAKTGGNYAASFAGQAEAVAHGCDQVVWLDAVEHRWVEEVGSMNLMFVLGSGSGARLLTPALTGTLLPGITRDSMLKLAPDLGIPVEEGKINIDEWQAGCESGEITEVFGCGTAAIISPVGAVRGADREWTIGNGEPGELSMRLREELLGIQSGTRPDPYGWIHRII</sequence>
<keyword evidence="9 16" id="KW-0808">Transferase</keyword>
<keyword evidence="11" id="KW-0100">Branched-chain amino acid biosynthesis</keyword>
<comment type="catalytic activity">
    <reaction evidence="13">
        <text>L-isoleucine + 2-oxoglutarate = (S)-3-methyl-2-oxopentanoate + L-glutamate</text>
        <dbReference type="Rhea" id="RHEA:24801"/>
        <dbReference type="ChEBI" id="CHEBI:16810"/>
        <dbReference type="ChEBI" id="CHEBI:29985"/>
        <dbReference type="ChEBI" id="CHEBI:35146"/>
        <dbReference type="ChEBI" id="CHEBI:58045"/>
        <dbReference type="EC" id="2.6.1.42"/>
    </reaction>
</comment>
<evidence type="ECO:0000256" key="13">
    <source>
        <dbReference type="ARBA" id="ARBA00048798"/>
    </source>
</evidence>
<comment type="similarity">
    <text evidence="5">Belongs to the class-IV pyridoxal-phosphate-dependent aminotransferase family.</text>
</comment>
<dbReference type="InterPro" id="IPR036038">
    <property type="entry name" value="Aminotransferase-like"/>
</dbReference>
<dbReference type="Gene3D" id="3.20.10.10">
    <property type="entry name" value="D-amino Acid Aminotransferase, subunit A, domain 2"/>
    <property type="match status" value="1"/>
</dbReference>
<dbReference type="NCBIfam" id="TIGR01123">
    <property type="entry name" value="ilvE_II"/>
    <property type="match status" value="1"/>
</dbReference>
<feature type="modified residue" description="N6-(pyridoxal phosphate)lysine" evidence="15">
    <location>
        <position position="203"/>
    </location>
</feature>
<evidence type="ECO:0000256" key="15">
    <source>
        <dbReference type="PIRSR" id="PIRSR006468-1"/>
    </source>
</evidence>
<organism evidence="16 17">
    <name type="scientific">Actinomadura namibiensis</name>
    <dbReference type="NCBI Taxonomy" id="182080"/>
    <lineage>
        <taxon>Bacteria</taxon>
        <taxon>Bacillati</taxon>
        <taxon>Actinomycetota</taxon>
        <taxon>Actinomycetes</taxon>
        <taxon>Streptosporangiales</taxon>
        <taxon>Thermomonosporaceae</taxon>
        <taxon>Actinomadura</taxon>
    </lineage>
</organism>
<comment type="catalytic activity">
    <reaction evidence="12">
        <text>L-valine + 2-oxoglutarate = 3-methyl-2-oxobutanoate + L-glutamate</text>
        <dbReference type="Rhea" id="RHEA:24813"/>
        <dbReference type="ChEBI" id="CHEBI:11851"/>
        <dbReference type="ChEBI" id="CHEBI:16810"/>
        <dbReference type="ChEBI" id="CHEBI:29985"/>
        <dbReference type="ChEBI" id="CHEBI:57762"/>
        <dbReference type="EC" id="2.6.1.42"/>
    </reaction>
</comment>
<evidence type="ECO:0000256" key="5">
    <source>
        <dbReference type="ARBA" id="ARBA00009320"/>
    </source>
</evidence>
<dbReference type="UniPathway" id="UPA00047">
    <property type="reaction ID" value="UER00058"/>
</dbReference>
<evidence type="ECO:0000313" key="16">
    <source>
        <dbReference type="EMBL" id="MBA8949248.1"/>
    </source>
</evidence>
<evidence type="ECO:0000256" key="7">
    <source>
        <dbReference type="ARBA" id="ARBA00022576"/>
    </source>
</evidence>
<dbReference type="UniPathway" id="UPA00048">
    <property type="reaction ID" value="UER00073"/>
</dbReference>
<reference evidence="16 17" key="1">
    <citation type="submission" date="2020-08" db="EMBL/GenBank/DDBJ databases">
        <title>Genomic Encyclopedia of Type Strains, Phase IV (KMG-IV): sequencing the most valuable type-strain genomes for metagenomic binning, comparative biology and taxonomic classification.</title>
        <authorList>
            <person name="Goeker M."/>
        </authorList>
    </citation>
    <scope>NUCLEOTIDE SEQUENCE [LARGE SCALE GENOMIC DNA]</scope>
    <source>
        <strain evidence="16 17">DSM 44197</strain>
    </source>
</reference>
<keyword evidence="7 16" id="KW-0032">Aminotransferase</keyword>
<evidence type="ECO:0000256" key="4">
    <source>
        <dbReference type="ARBA" id="ARBA00005072"/>
    </source>
</evidence>
<dbReference type="GO" id="GO:0009098">
    <property type="term" value="P:L-leucine biosynthetic process"/>
    <property type="evidence" value="ECO:0007669"/>
    <property type="project" value="UniProtKB-UniPathway"/>
</dbReference>
<dbReference type="InterPro" id="IPR043132">
    <property type="entry name" value="BCAT-like_C"/>
</dbReference>
<evidence type="ECO:0000256" key="9">
    <source>
        <dbReference type="ARBA" id="ARBA00022679"/>
    </source>
</evidence>
<dbReference type="EC" id="2.6.1.42" evidence="6"/>
<dbReference type="GO" id="GO:0004084">
    <property type="term" value="F:branched-chain-amino-acid transaminase activity"/>
    <property type="evidence" value="ECO:0007669"/>
    <property type="project" value="UniProtKB-EC"/>
</dbReference>
<gene>
    <name evidence="16" type="ORF">HNR61_000846</name>
</gene>
<evidence type="ECO:0000256" key="11">
    <source>
        <dbReference type="ARBA" id="ARBA00023304"/>
    </source>
</evidence>
<dbReference type="UniPathway" id="UPA00049">
    <property type="reaction ID" value="UER00062"/>
</dbReference>
<dbReference type="InterPro" id="IPR043131">
    <property type="entry name" value="BCAT-like_N"/>
</dbReference>
<dbReference type="InterPro" id="IPR001544">
    <property type="entry name" value="Aminotrans_IV"/>
</dbReference>
<proteinExistence type="inferred from homology"/>
<comment type="pathway">
    <text evidence="3">Amino-acid biosynthesis; L-valine biosynthesis; L-valine from pyruvate: step 4/4.</text>
</comment>
<dbReference type="Proteomes" id="UP000572680">
    <property type="component" value="Unassembled WGS sequence"/>
</dbReference>
<comment type="caution">
    <text evidence="16">The sequence shown here is derived from an EMBL/GenBank/DDBJ whole genome shotgun (WGS) entry which is preliminary data.</text>
</comment>
<protein>
    <recommendedName>
        <fullName evidence="6">branched-chain-amino-acid transaminase</fullName>
        <ecNumber evidence="6">2.6.1.42</ecNumber>
    </recommendedName>
</protein>
<evidence type="ECO:0000256" key="12">
    <source>
        <dbReference type="ARBA" id="ARBA00048212"/>
    </source>
</evidence>
<comment type="catalytic activity">
    <reaction evidence="14">
        <text>L-leucine + 2-oxoglutarate = 4-methyl-2-oxopentanoate + L-glutamate</text>
        <dbReference type="Rhea" id="RHEA:18321"/>
        <dbReference type="ChEBI" id="CHEBI:16810"/>
        <dbReference type="ChEBI" id="CHEBI:17865"/>
        <dbReference type="ChEBI" id="CHEBI:29985"/>
        <dbReference type="ChEBI" id="CHEBI:57427"/>
        <dbReference type="EC" id="2.6.1.42"/>
    </reaction>
</comment>
<dbReference type="RefSeq" id="WP_182841725.1">
    <property type="nucleotide sequence ID" value="NZ_BAAALP010000003.1"/>
</dbReference>
<dbReference type="PANTHER" id="PTHR11825">
    <property type="entry name" value="SUBGROUP IIII AMINOTRANSFERASE"/>
    <property type="match status" value="1"/>
</dbReference>
<evidence type="ECO:0000256" key="6">
    <source>
        <dbReference type="ARBA" id="ARBA00013053"/>
    </source>
</evidence>
<dbReference type="PIRSF" id="PIRSF006468">
    <property type="entry name" value="BCAT1"/>
    <property type="match status" value="1"/>
</dbReference>
<dbReference type="GO" id="GO:0009097">
    <property type="term" value="P:isoleucine biosynthetic process"/>
    <property type="evidence" value="ECO:0007669"/>
    <property type="project" value="UniProtKB-UniPathway"/>
</dbReference>
<evidence type="ECO:0000256" key="8">
    <source>
        <dbReference type="ARBA" id="ARBA00022605"/>
    </source>
</evidence>
<dbReference type="EMBL" id="JACJIA010000001">
    <property type="protein sequence ID" value="MBA8949248.1"/>
    <property type="molecule type" value="Genomic_DNA"/>
</dbReference>
<dbReference type="InterPro" id="IPR005786">
    <property type="entry name" value="B_amino_transII"/>
</dbReference>
<evidence type="ECO:0000313" key="17">
    <source>
        <dbReference type="Proteomes" id="UP000572680"/>
    </source>
</evidence>
<evidence type="ECO:0000256" key="2">
    <source>
        <dbReference type="ARBA" id="ARBA00004824"/>
    </source>
</evidence>
<evidence type="ECO:0000256" key="14">
    <source>
        <dbReference type="ARBA" id="ARBA00049229"/>
    </source>
</evidence>
<name>A0A7W3LJE9_ACTNM</name>
<dbReference type="CDD" id="cd01557">
    <property type="entry name" value="BCAT_beta_family"/>
    <property type="match status" value="1"/>
</dbReference>
<dbReference type="AlphaFoldDB" id="A0A7W3LJE9"/>
<keyword evidence="10" id="KW-0663">Pyridoxal phosphate</keyword>
<comment type="pathway">
    <text evidence="2">Amino-acid biosynthesis; L-isoleucine biosynthesis; L-isoleucine from 2-oxobutanoate: step 4/4.</text>
</comment>
<dbReference type="Gene3D" id="3.30.470.10">
    <property type="match status" value="1"/>
</dbReference>
<dbReference type="InterPro" id="IPR033939">
    <property type="entry name" value="BCAT_family"/>
</dbReference>
<dbReference type="PANTHER" id="PTHR11825:SF44">
    <property type="entry name" value="BRANCHED-CHAIN-AMINO-ACID AMINOTRANSFERASE"/>
    <property type="match status" value="1"/>
</dbReference>
<keyword evidence="17" id="KW-1185">Reference proteome</keyword>
<dbReference type="GO" id="GO:0009099">
    <property type="term" value="P:L-valine biosynthetic process"/>
    <property type="evidence" value="ECO:0007669"/>
    <property type="project" value="UniProtKB-UniPathway"/>
</dbReference>
<dbReference type="SUPFAM" id="SSF56752">
    <property type="entry name" value="D-aminoacid aminotransferase-like PLP-dependent enzymes"/>
    <property type="match status" value="1"/>
</dbReference>
<evidence type="ECO:0000256" key="1">
    <source>
        <dbReference type="ARBA" id="ARBA00001933"/>
    </source>
</evidence>